<dbReference type="InterPro" id="IPR029071">
    <property type="entry name" value="Ubiquitin-like_domsf"/>
</dbReference>
<dbReference type="EMBL" id="JAPFFF010000003">
    <property type="protein sequence ID" value="KAK8894422.1"/>
    <property type="molecule type" value="Genomic_DNA"/>
</dbReference>
<comment type="caution">
    <text evidence="3">The sequence shown here is derived from an EMBL/GenBank/DDBJ whole genome shotgun (WGS) entry which is preliminary data.</text>
</comment>
<sequence>MSNSPKRTSNQTTQNSSADSSKIKVSICLDGPKPVSFKFKMNQDKKLKYLTDMFCNEIKKENDDTFFRDFNFVLSLANGTTHILDLDKTIKENKITHESKILAQEKAINPQNIQFIIKDHENRKIPIEMKKDSKFKKYFKQFCDSVGLDTSNTLFLYENQIIELDMAPKDVERLKNNDIINIIQKNPIFNVFVENVPYDTNEIELKKFFTDQLPASPNNNSQPIKCEIFMSDKKISGYAKLAFKSKSDALLAIANCSKNEFKNHKMCASLQ</sequence>
<dbReference type="Gene3D" id="3.30.70.330">
    <property type="match status" value="1"/>
</dbReference>
<keyword evidence="1" id="KW-0694">RNA-binding</keyword>
<dbReference type="PROSITE" id="PS50102">
    <property type="entry name" value="RRM"/>
    <property type="match status" value="1"/>
</dbReference>
<dbReference type="InterPro" id="IPR000504">
    <property type="entry name" value="RRM_dom"/>
</dbReference>
<organism evidence="3 4">
    <name type="scientific">Tritrichomonas musculus</name>
    <dbReference type="NCBI Taxonomy" id="1915356"/>
    <lineage>
        <taxon>Eukaryota</taxon>
        <taxon>Metamonada</taxon>
        <taxon>Parabasalia</taxon>
        <taxon>Tritrichomonadida</taxon>
        <taxon>Tritrichomonadidae</taxon>
        <taxon>Tritrichomonas</taxon>
    </lineage>
</organism>
<dbReference type="Pfam" id="PF00076">
    <property type="entry name" value="RRM_1"/>
    <property type="match status" value="1"/>
</dbReference>
<dbReference type="Gene3D" id="3.10.20.90">
    <property type="entry name" value="Phosphatidylinositol 3-kinase Catalytic Subunit, Chain A, domain 1"/>
    <property type="match status" value="1"/>
</dbReference>
<dbReference type="CDD" id="cd01763">
    <property type="entry name" value="Ubl_SUMO_like"/>
    <property type="match status" value="1"/>
</dbReference>
<dbReference type="SUPFAM" id="SSF54928">
    <property type="entry name" value="RNA-binding domain, RBD"/>
    <property type="match status" value="1"/>
</dbReference>
<keyword evidence="4" id="KW-1185">Reference proteome</keyword>
<gene>
    <name evidence="3" type="ORF">M9Y10_022856</name>
</gene>
<dbReference type="InterPro" id="IPR012677">
    <property type="entry name" value="Nucleotide-bd_a/b_plait_sf"/>
</dbReference>
<dbReference type="Proteomes" id="UP001470230">
    <property type="component" value="Unassembled WGS sequence"/>
</dbReference>
<evidence type="ECO:0000313" key="3">
    <source>
        <dbReference type="EMBL" id="KAK8894422.1"/>
    </source>
</evidence>
<protein>
    <recommendedName>
        <fullName evidence="2">RRM domain-containing protein</fullName>
    </recommendedName>
</protein>
<accession>A0ABR2KVF8</accession>
<reference evidence="3 4" key="1">
    <citation type="submission" date="2024-04" db="EMBL/GenBank/DDBJ databases">
        <title>Tritrichomonas musculus Genome.</title>
        <authorList>
            <person name="Alves-Ferreira E."/>
            <person name="Grigg M."/>
            <person name="Lorenzi H."/>
            <person name="Galac M."/>
        </authorList>
    </citation>
    <scope>NUCLEOTIDE SEQUENCE [LARGE SCALE GENOMIC DNA]</scope>
    <source>
        <strain evidence="3 4">EAF2021</strain>
    </source>
</reference>
<dbReference type="SUPFAM" id="SSF54236">
    <property type="entry name" value="Ubiquitin-like"/>
    <property type="match status" value="1"/>
</dbReference>
<dbReference type="InterPro" id="IPR035979">
    <property type="entry name" value="RBD_domain_sf"/>
</dbReference>
<name>A0ABR2KVF8_9EUKA</name>
<evidence type="ECO:0000313" key="4">
    <source>
        <dbReference type="Proteomes" id="UP001470230"/>
    </source>
</evidence>
<dbReference type="CDD" id="cd00590">
    <property type="entry name" value="RRM_SF"/>
    <property type="match status" value="1"/>
</dbReference>
<evidence type="ECO:0000259" key="2">
    <source>
        <dbReference type="PROSITE" id="PS50102"/>
    </source>
</evidence>
<evidence type="ECO:0000256" key="1">
    <source>
        <dbReference type="PROSITE-ProRule" id="PRU00176"/>
    </source>
</evidence>
<proteinExistence type="predicted"/>
<feature type="domain" description="RRM" evidence="2">
    <location>
        <begin position="189"/>
        <end position="271"/>
    </location>
</feature>